<evidence type="ECO:0000313" key="4">
    <source>
        <dbReference type="EMBL" id="GAN79570.1"/>
    </source>
</evidence>
<dbReference type="GO" id="GO:0000976">
    <property type="term" value="F:transcription cis-regulatory region binding"/>
    <property type="evidence" value="ECO:0007669"/>
    <property type="project" value="TreeGrafter"/>
</dbReference>
<evidence type="ECO:0000256" key="1">
    <source>
        <dbReference type="ARBA" id="ARBA00023125"/>
    </source>
</evidence>
<comment type="caution">
    <text evidence="4">The sequence shown here is derived from an EMBL/GenBank/DDBJ whole genome shotgun (WGS) entry which is preliminary data.</text>
</comment>
<dbReference type="AlphaFoldDB" id="A0A0D6PCS0"/>
<dbReference type="GO" id="GO:0032993">
    <property type="term" value="C:protein-DNA complex"/>
    <property type="evidence" value="ECO:0007669"/>
    <property type="project" value="TreeGrafter"/>
</dbReference>
<keyword evidence="2" id="KW-0597">Phosphoprotein</keyword>
<name>A0A0D6PCS0_9PROT</name>
<dbReference type="InterPro" id="IPR001789">
    <property type="entry name" value="Sig_transdc_resp-reg_receiver"/>
</dbReference>
<dbReference type="PANTHER" id="PTHR48111">
    <property type="entry name" value="REGULATOR OF RPOS"/>
    <property type="match status" value="1"/>
</dbReference>
<dbReference type="OrthoDB" id="9786101at2"/>
<dbReference type="GO" id="GO:0000156">
    <property type="term" value="F:phosphorelay response regulator activity"/>
    <property type="evidence" value="ECO:0007669"/>
    <property type="project" value="TreeGrafter"/>
</dbReference>
<dbReference type="Proteomes" id="UP000032668">
    <property type="component" value="Unassembled WGS sequence"/>
</dbReference>
<keyword evidence="5" id="KW-1185">Reference proteome</keyword>
<accession>A0A0D6PCS0</accession>
<dbReference type="PROSITE" id="PS50110">
    <property type="entry name" value="RESPONSE_REGULATORY"/>
    <property type="match status" value="1"/>
</dbReference>
<evidence type="ECO:0000313" key="5">
    <source>
        <dbReference type="Proteomes" id="UP000032668"/>
    </source>
</evidence>
<dbReference type="Pfam" id="PF00072">
    <property type="entry name" value="Response_reg"/>
    <property type="match status" value="1"/>
</dbReference>
<dbReference type="InterPro" id="IPR007492">
    <property type="entry name" value="LytTR_DNA-bd_dom"/>
</dbReference>
<dbReference type="SMART" id="SM00448">
    <property type="entry name" value="REC"/>
    <property type="match status" value="1"/>
</dbReference>
<feature type="domain" description="Response regulatory" evidence="3">
    <location>
        <begin position="3"/>
        <end position="114"/>
    </location>
</feature>
<dbReference type="Gene3D" id="2.40.50.1020">
    <property type="entry name" value="LytTr DNA-binding domain"/>
    <property type="match status" value="1"/>
</dbReference>
<dbReference type="GO" id="GO:0005829">
    <property type="term" value="C:cytosol"/>
    <property type="evidence" value="ECO:0007669"/>
    <property type="project" value="TreeGrafter"/>
</dbReference>
<protein>
    <submittedName>
        <fullName evidence="4">Response regulator LytR</fullName>
    </submittedName>
</protein>
<dbReference type="GO" id="GO:0006355">
    <property type="term" value="P:regulation of DNA-templated transcription"/>
    <property type="evidence" value="ECO:0007669"/>
    <property type="project" value="TreeGrafter"/>
</dbReference>
<reference evidence="4 5" key="1">
    <citation type="submission" date="2012-11" db="EMBL/GenBank/DDBJ databases">
        <title>Whole genome sequence of Acidocella aminolytica 101 = DSM 11237.</title>
        <authorList>
            <person name="Azuma Y."/>
            <person name="Higashiura N."/>
            <person name="Hirakawa H."/>
            <person name="Matsushita K."/>
        </authorList>
    </citation>
    <scope>NUCLEOTIDE SEQUENCE [LARGE SCALE GENOMIC DNA]</scope>
    <source>
        <strain evidence="5">101 / DSM 11237</strain>
    </source>
</reference>
<dbReference type="SMART" id="SM00850">
    <property type="entry name" value="LytTR"/>
    <property type="match status" value="1"/>
</dbReference>
<gene>
    <name evidence="4" type="ORF">Aam_023_021</name>
</gene>
<dbReference type="InterPro" id="IPR011006">
    <property type="entry name" value="CheY-like_superfamily"/>
</dbReference>
<dbReference type="Pfam" id="PF04397">
    <property type="entry name" value="LytTR"/>
    <property type="match status" value="1"/>
</dbReference>
<keyword evidence="1" id="KW-0238">DNA-binding</keyword>
<evidence type="ECO:0000256" key="2">
    <source>
        <dbReference type="PROSITE-ProRule" id="PRU00169"/>
    </source>
</evidence>
<dbReference type="STRING" id="1120923.SAMN02746095_02693"/>
<proteinExistence type="predicted"/>
<dbReference type="Gene3D" id="3.40.50.2300">
    <property type="match status" value="1"/>
</dbReference>
<dbReference type="PANTHER" id="PTHR48111:SF69">
    <property type="entry name" value="RESPONSE REGULATOR RECEIVER"/>
    <property type="match status" value="1"/>
</dbReference>
<dbReference type="EMBL" id="BANC01000023">
    <property type="protein sequence ID" value="GAN79570.1"/>
    <property type="molecule type" value="Genomic_DNA"/>
</dbReference>
<dbReference type="RefSeq" id="WP_048878015.1">
    <property type="nucleotide sequence ID" value="NZ_BANC01000023.1"/>
</dbReference>
<dbReference type="SUPFAM" id="SSF52172">
    <property type="entry name" value="CheY-like"/>
    <property type="match status" value="1"/>
</dbReference>
<evidence type="ECO:0000259" key="3">
    <source>
        <dbReference type="PROSITE" id="PS50110"/>
    </source>
</evidence>
<dbReference type="InterPro" id="IPR039420">
    <property type="entry name" value="WalR-like"/>
</dbReference>
<feature type="modified residue" description="4-aspartylphosphate" evidence="2">
    <location>
        <position position="54"/>
    </location>
</feature>
<sequence>MLNVIVADDEPAGRLALTRLISRNSNLKLSGEAASAAAAIRLIECCQPDVAFLDIEMTGGNGFSVVADMARPPKLVFVTAHANYAAQAFDVEAVDFLLKPVEPQRFMRTVRRLQKLLVPSTAERPPIARHTELVPIPVTGGQRLLPANDILAVLADGDDSRLLLTGNAELRARRPIGAFSGSLPSPPFQRLGRSLILNLESLYGIRTISRDTTYIALRGHSQTLQLGRNATAMLRRQLAQL</sequence>
<organism evidence="4 5">
    <name type="scientific">Acidocella aminolytica 101 = DSM 11237</name>
    <dbReference type="NCBI Taxonomy" id="1120923"/>
    <lineage>
        <taxon>Bacteria</taxon>
        <taxon>Pseudomonadati</taxon>
        <taxon>Pseudomonadota</taxon>
        <taxon>Alphaproteobacteria</taxon>
        <taxon>Acetobacterales</taxon>
        <taxon>Acidocellaceae</taxon>
        <taxon>Acidocella</taxon>
    </lineage>
</organism>